<feature type="transmembrane region" description="Helical" evidence="3">
    <location>
        <begin position="30"/>
        <end position="51"/>
    </location>
</feature>
<dbReference type="InterPro" id="IPR001683">
    <property type="entry name" value="PX_dom"/>
</dbReference>
<dbReference type="PROSITE" id="PS50195">
    <property type="entry name" value="PX"/>
    <property type="match status" value="1"/>
</dbReference>
<accession>A0A8T3CQA7</accession>
<dbReference type="SMART" id="SM00313">
    <property type="entry name" value="PXA"/>
    <property type="match status" value="1"/>
</dbReference>
<dbReference type="SUPFAM" id="SSF48097">
    <property type="entry name" value="Regulator of G-protein signaling, RGS"/>
    <property type="match status" value="1"/>
</dbReference>
<feature type="domain" description="RGS" evidence="4">
    <location>
        <begin position="374"/>
        <end position="494"/>
    </location>
</feature>
<dbReference type="PROSITE" id="PS50132">
    <property type="entry name" value="RGS"/>
    <property type="match status" value="1"/>
</dbReference>
<dbReference type="GO" id="GO:0035091">
    <property type="term" value="F:phosphatidylinositol binding"/>
    <property type="evidence" value="ECO:0007669"/>
    <property type="project" value="InterPro"/>
</dbReference>
<feature type="region of interest" description="Disordered" evidence="2">
    <location>
        <begin position="524"/>
        <end position="543"/>
    </location>
</feature>
<dbReference type="InterPro" id="IPR016137">
    <property type="entry name" value="RGS"/>
</dbReference>
<gene>
    <name evidence="7" type="ORF">AGOR_G00211350</name>
</gene>
<evidence type="ECO:0000256" key="2">
    <source>
        <dbReference type="SAM" id="MobiDB-lite"/>
    </source>
</evidence>
<dbReference type="PANTHER" id="PTHR22775:SF3">
    <property type="entry name" value="SORTING NEXIN-13"/>
    <property type="match status" value="1"/>
</dbReference>
<dbReference type="GO" id="GO:0005769">
    <property type="term" value="C:early endosome"/>
    <property type="evidence" value="ECO:0007669"/>
    <property type="project" value="TreeGrafter"/>
</dbReference>
<dbReference type="InterPro" id="IPR037437">
    <property type="entry name" value="SNX13_PX"/>
</dbReference>
<evidence type="ECO:0000259" key="4">
    <source>
        <dbReference type="PROSITE" id="PS50132"/>
    </source>
</evidence>
<reference evidence="7" key="1">
    <citation type="submission" date="2021-01" db="EMBL/GenBank/DDBJ databases">
        <authorList>
            <person name="Zahm M."/>
            <person name="Roques C."/>
            <person name="Cabau C."/>
            <person name="Klopp C."/>
            <person name="Donnadieu C."/>
            <person name="Jouanno E."/>
            <person name="Lampietro C."/>
            <person name="Louis A."/>
            <person name="Herpin A."/>
            <person name="Echchiki A."/>
            <person name="Berthelot C."/>
            <person name="Parey E."/>
            <person name="Roest-Crollius H."/>
            <person name="Braasch I."/>
            <person name="Postlethwait J."/>
            <person name="Bobe J."/>
            <person name="Montfort J."/>
            <person name="Bouchez O."/>
            <person name="Begum T."/>
            <person name="Mejri S."/>
            <person name="Adams A."/>
            <person name="Chen W.-J."/>
            <person name="Guiguen Y."/>
        </authorList>
    </citation>
    <scope>NUCLEOTIDE SEQUENCE</scope>
    <source>
        <tissue evidence="7">Blood</tissue>
    </source>
</reference>
<dbReference type="EMBL" id="JAERUA010000020">
    <property type="protein sequence ID" value="KAI1886181.1"/>
    <property type="molecule type" value="Genomic_DNA"/>
</dbReference>
<evidence type="ECO:0000259" key="5">
    <source>
        <dbReference type="PROSITE" id="PS50195"/>
    </source>
</evidence>
<dbReference type="InterPro" id="IPR013937">
    <property type="entry name" value="Sorting_nexin_C"/>
</dbReference>
<dbReference type="FunFam" id="1.10.167.10:FF:000007">
    <property type="entry name" value="sorting nexin-13 isoform X1"/>
    <property type="match status" value="1"/>
</dbReference>
<evidence type="ECO:0000313" key="7">
    <source>
        <dbReference type="EMBL" id="KAI1886181.1"/>
    </source>
</evidence>
<evidence type="ECO:0008006" key="9">
    <source>
        <dbReference type="Google" id="ProtNLM"/>
    </source>
</evidence>
<comment type="similarity">
    <text evidence="1">Belongs to the sorting nexin family.</text>
</comment>
<feature type="domain" description="PX" evidence="5">
    <location>
        <begin position="560"/>
        <end position="683"/>
    </location>
</feature>
<dbReference type="Pfam" id="PF00615">
    <property type="entry name" value="RGS"/>
    <property type="match status" value="1"/>
</dbReference>
<dbReference type="InterPro" id="IPR003114">
    <property type="entry name" value="Phox_assoc"/>
</dbReference>
<dbReference type="InterPro" id="IPR036305">
    <property type="entry name" value="RGS_sf"/>
</dbReference>
<evidence type="ECO:0000259" key="6">
    <source>
        <dbReference type="PROSITE" id="PS51207"/>
    </source>
</evidence>
<dbReference type="PANTHER" id="PTHR22775">
    <property type="entry name" value="SORTING NEXIN"/>
    <property type="match status" value="1"/>
</dbReference>
<feature type="domain" description="PXA" evidence="6">
    <location>
        <begin position="97"/>
        <end position="285"/>
    </location>
</feature>
<keyword evidence="3" id="KW-0472">Membrane</keyword>
<dbReference type="InterPro" id="IPR036871">
    <property type="entry name" value="PX_dom_sf"/>
</dbReference>
<dbReference type="OrthoDB" id="5772781at2759"/>
<dbReference type="Pfam" id="PF02194">
    <property type="entry name" value="PXA"/>
    <property type="match status" value="1"/>
</dbReference>
<evidence type="ECO:0000256" key="3">
    <source>
        <dbReference type="SAM" id="Phobius"/>
    </source>
</evidence>
<dbReference type="Gene3D" id="1.10.167.10">
    <property type="entry name" value="Regulator of G-protein Signalling 4, domain 2"/>
    <property type="match status" value="1"/>
</dbReference>
<dbReference type="PROSITE" id="PS51207">
    <property type="entry name" value="PXA"/>
    <property type="match status" value="1"/>
</dbReference>
<dbReference type="Pfam" id="PF00787">
    <property type="entry name" value="PX"/>
    <property type="match status" value="1"/>
</dbReference>
<organism evidence="7 8">
    <name type="scientific">Albula goreensis</name>
    <dbReference type="NCBI Taxonomy" id="1534307"/>
    <lineage>
        <taxon>Eukaryota</taxon>
        <taxon>Metazoa</taxon>
        <taxon>Chordata</taxon>
        <taxon>Craniata</taxon>
        <taxon>Vertebrata</taxon>
        <taxon>Euteleostomi</taxon>
        <taxon>Actinopterygii</taxon>
        <taxon>Neopterygii</taxon>
        <taxon>Teleostei</taxon>
        <taxon>Albuliformes</taxon>
        <taxon>Albulidae</taxon>
        <taxon>Albula</taxon>
    </lineage>
</organism>
<keyword evidence="3" id="KW-1133">Transmembrane helix</keyword>
<keyword evidence="3" id="KW-0812">Transmembrane</keyword>
<keyword evidence="8" id="KW-1185">Reference proteome</keyword>
<comment type="caution">
    <text evidence="7">The sequence shown here is derived from an EMBL/GenBank/DDBJ whole genome shotgun (WGS) entry which is preliminary data.</text>
</comment>
<dbReference type="SUPFAM" id="SSF64268">
    <property type="entry name" value="PX domain"/>
    <property type="match status" value="1"/>
</dbReference>
<sequence>MLTEASLSIWGWSSLGVVLFLVTFGPFAIFYFVFYILCFVGGGFVVTLLFGKTNSEKHLEKCEQSFLPATPTGIVKTLDELKQEVKPIKIDRRVTGSNFIDEPLQQVIQFALRDYIQYWYYTLSEDESFLLEIRQTVQYALVQFSTRSKEVDWQPYFTTRLVDDFATHLRVFRKAQERLNEKDDPKQRDDADELLDSFFEAEVEMERTLCRDVVCTTPKDEEGFLRDLCEVLLHLLLPPGDFHNRNMRYFVREILARGVLLPLINQLSDPDYINQYVIWMIRDSSCNYEAFMNILKLSDKPAELEAVKDKAAEELQYLRSLDTAGDDINVIKNQINSLLFVKKVCETRIQRLRSGKEVDAMKLAANFGKLCVIPLEHILVHNIALQFFMDYMQQMGGQADLFFWLTVEGYRVTAQQQLEVLQGWQKDGKKQSSQTKGLLKAAVLGVYDQYLSEKASPRVQVDEASIAKLAEKLHKEDPTPEIFDDIQRKVYDMMLHEERFYPSFRQHPLYVRMLAELDMLKEPSLRGSDDGEGESFNGSPTGSLNLSLDDLSNASSDETMQIHAFISDTGVCNDHGKTYALYAITVFRKTPDGGEETWVTYRRYSDFHDFHMRITEQVTSSAFENLAPILKLPGKKTFNNMDRDFLERRKKDLNAYLQLLLNPETMKACPTLAGFLNDFLENKAYSKGKGDFARKMDTFVNPLRNSMRNVSNAVKALPDSLAEGMNKVSDNMGKMSERLGQDIRQSIFKVPPLIPKSDINSEHCRVSAQLDDNVDDNIPLRVMLLLMDEVFDLKERNQWLRRNIKNLLQQLIRATYGDTINRKIVDHVDFMTSPEQVADFVKRFRDSYWPNGILAETPPRRDKSIRMRTRVAAKTSLLGIMPDELKHIIGAETTRKGILRVFEMFQHQPLNRRLVYVLLEGLLETMFPQCKFPELFVKLHSGSERLQRYSQKLRTMQKR</sequence>
<dbReference type="InterPro" id="IPR044926">
    <property type="entry name" value="RGS_subdomain_2"/>
</dbReference>
<dbReference type="SMART" id="SM00315">
    <property type="entry name" value="RGS"/>
    <property type="match status" value="1"/>
</dbReference>
<dbReference type="Proteomes" id="UP000829720">
    <property type="component" value="Unassembled WGS sequence"/>
</dbReference>
<feature type="transmembrane region" description="Helical" evidence="3">
    <location>
        <begin position="7"/>
        <end position="24"/>
    </location>
</feature>
<dbReference type="CDD" id="cd06873">
    <property type="entry name" value="PX_SNX13"/>
    <property type="match status" value="1"/>
</dbReference>
<dbReference type="Pfam" id="PF08628">
    <property type="entry name" value="Nexin_C"/>
    <property type="match status" value="1"/>
</dbReference>
<evidence type="ECO:0000313" key="8">
    <source>
        <dbReference type="Proteomes" id="UP000829720"/>
    </source>
</evidence>
<evidence type="ECO:0000256" key="1">
    <source>
        <dbReference type="ARBA" id="ARBA00010883"/>
    </source>
</evidence>
<dbReference type="Gene3D" id="3.30.1520.10">
    <property type="entry name" value="Phox-like domain"/>
    <property type="match status" value="1"/>
</dbReference>
<name>A0A8T3CQA7_9TELE</name>
<proteinExistence type="inferred from homology"/>
<dbReference type="SMART" id="SM00312">
    <property type="entry name" value="PX"/>
    <property type="match status" value="1"/>
</dbReference>
<protein>
    <recommendedName>
        <fullName evidence="9">Sorting nexin 13</fullName>
    </recommendedName>
</protein>
<dbReference type="AlphaFoldDB" id="A0A8T3CQA7"/>